<comment type="caution">
    <text evidence="2">The sequence shown here is derived from an EMBL/GenBank/DDBJ whole genome shotgun (WGS) entry which is preliminary data.</text>
</comment>
<dbReference type="Proteomes" id="UP000315131">
    <property type="component" value="Unassembled WGS sequence"/>
</dbReference>
<evidence type="ECO:0008006" key="4">
    <source>
        <dbReference type="Google" id="ProtNLM"/>
    </source>
</evidence>
<evidence type="ECO:0000313" key="2">
    <source>
        <dbReference type="EMBL" id="TRO65489.1"/>
    </source>
</evidence>
<name>A0A550I3F9_9FLAO</name>
<evidence type="ECO:0000256" key="1">
    <source>
        <dbReference type="SAM" id="MobiDB-lite"/>
    </source>
</evidence>
<evidence type="ECO:0000313" key="3">
    <source>
        <dbReference type="Proteomes" id="UP000315131"/>
    </source>
</evidence>
<accession>A0A550I3F9</accession>
<dbReference type="AlphaFoldDB" id="A0A550I3F9"/>
<keyword evidence="3" id="KW-1185">Reference proteome</keyword>
<reference evidence="2 3" key="1">
    <citation type="submission" date="2019-06" db="EMBL/GenBank/DDBJ databases">
        <title>Gramella sabulilitoris sp. nov., isolated from a marine sand.</title>
        <authorList>
            <person name="Yoon J.-H."/>
        </authorList>
    </citation>
    <scope>NUCLEOTIDE SEQUENCE [LARGE SCALE GENOMIC DNA]</scope>
    <source>
        <strain evidence="2 3">HSMS-1</strain>
    </source>
</reference>
<protein>
    <recommendedName>
        <fullName evidence="4">DUF5681 domain-containing protein</fullName>
    </recommendedName>
</protein>
<dbReference type="RefSeq" id="WP_143410805.1">
    <property type="nucleotide sequence ID" value="NZ_VHSF01000002.1"/>
</dbReference>
<dbReference type="OrthoDB" id="1377054at2"/>
<dbReference type="EMBL" id="VHSF01000002">
    <property type="protein sequence ID" value="TRO65489.1"/>
    <property type="molecule type" value="Genomic_DNA"/>
</dbReference>
<gene>
    <name evidence="2" type="ORF">FGM01_08810</name>
</gene>
<feature type="region of interest" description="Disordered" evidence="1">
    <location>
        <begin position="1"/>
        <end position="21"/>
    </location>
</feature>
<sequence length="86" mass="10115">MPFKEGNNLGGRKKGSKNKATTEIRERFKYLLEDNMDRLHQDFDELEPKDRIKAFLDLAQYVVPKLKSTEIKQDKDQPVITIDFTE</sequence>
<proteinExistence type="predicted"/>
<organism evidence="2 3">
    <name type="scientific">Christiangramia sabulilitoris</name>
    <dbReference type="NCBI Taxonomy" id="2583991"/>
    <lineage>
        <taxon>Bacteria</taxon>
        <taxon>Pseudomonadati</taxon>
        <taxon>Bacteroidota</taxon>
        <taxon>Flavobacteriia</taxon>
        <taxon>Flavobacteriales</taxon>
        <taxon>Flavobacteriaceae</taxon>
        <taxon>Christiangramia</taxon>
    </lineage>
</organism>